<proteinExistence type="predicted"/>
<feature type="modified residue" description="4-aspartylphosphate" evidence="7">
    <location>
        <position position="62"/>
    </location>
</feature>
<dbReference type="OrthoDB" id="3197131at2"/>
<dbReference type="Gene3D" id="3.40.50.2300">
    <property type="match status" value="1"/>
</dbReference>
<keyword evidence="14" id="KW-1185">Reference proteome</keyword>
<evidence type="ECO:0000313" key="13">
    <source>
        <dbReference type="Proteomes" id="UP000345527"/>
    </source>
</evidence>
<dbReference type="GO" id="GO:0000156">
    <property type="term" value="F:phosphorelay response regulator activity"/>
    <property type="evidence" value="ECO:0007669"/>
    <property type="project" value="TreeGrafter"/>
</dbReference>
<keyword evidence="5 8" id="KW-0238">DNA-binding</keyword>
<dbReference type="GO" id="GO:0000976">
    <property type="term" value="F:transcription cis-regulatory region binding"/>
    <property type="evidence" value="ECO:0007669"/>
    <property type="project" value="TreeGrafter"/>
</dbReference>
<accession>A0A5J5DZ35</accession>
<dbReference type="Gene3D" id="6.10.250.690">
    <property type="match status" value="1"/>
</dbReference>
<feature type="DNA-binding region" description="OmpR/PhoB-type" evidence="8">
    <location>
        <begin position="134"/>
        <end position="227"/>
    </location>
</feature>
<evidence type="ECO:0000259" key="9">
    <source>
        <dbReference type="PROSITE" id="PS50110"/>
    </source>
</evidence>
<gene>
    <name evidence="12" type="ORF">EM848_09485</name>
    <name evidence="11" type="ORF">EMO90_08815</name>
</gene>
<dbReference type="InterPro" id="IPR036388">
    <property type="entry name" value="WH-like_DNA-bd_sf"/>
</dbReference>
<dbReference type="InterPro" id="IPR011006">
    <property type="entry name" value="CheY-like_superfamily"/>
</dbReference>
<dbReference type="Pfam" id="PF00072">
    <property type="entry name" value="Response_reg"/>
    <property type="match status" value="1"/>
</dbReference>
<dbReference type="InterPro" id="IPR001789">
    <property type="entry name" value="Sig_transdc_resp-reg_receiver"/>
</dbReference>
<evidence type="ECO:0000256" key="7">
    <source>
        <dbReference type="PROSITE-ProRule" id="PRU00169"/>
    </source>
</evidence>
<evidence type="ECO:0000256" key="8">
    <source>
        <dbReference type="PROSITE-ProRule" id="PRU01091"/>
    </source>
</evidence>
<sequence length="230" mass="25549">METIDDPTRLLKAKILLIEDDERLGAITKELLDDDYRVTWVTDGTAGRSELATGSYDAAIIDRRLPDMDGLELVRMLRARGVSLPVLMLTALSSVEDIVAGLDDGANDYVTKPFQFAELDARLRVLLRGSTANQRSYAIGDWTFLAESEEVERFDGTRIRLTAAESALLRVLCASPEHVFSRQELLAAAFHPDDVLGTIDTYVSYIRQKTTKGLIITVRGRGYRIGAPEE</sequence>
<dbReference type="PROSITE" id="PS51755">
    <property type="entry name" value="OMPR_PHOB"/>
    <property type="match status" value="1"/>
</dbReference>
<protein>
    <submittedName>
        <fullName evidence="12">Response regulator transcription factor</fullName>
    </submittedName>
</protein>
<reference evidence="13 14" key="1">
    <citation type="journal article" date="2019" name="Syst. Appl. Microbiol.">
        <title>Characterization of Bifidobacterium species in feaces of the Egyptian fruit bat: Description of B. vespertilionis sp. nov. and B. rousetti sp. nov.</title>
        <authorList>
            <person name="Modesto M."/>
            <person name="Satti M."/>
            <person name="Watanabe K."/>
            <person name="Puglisi E."/>
            <person name="Morelli L."/>
            <person name="Huang C.-H."/>
            <person name="Liou J.-S."/>
            <person name="Miyashita M."/>
            <person name="Tamura T."/>
            <person name="Saito S."/>
            <person name="Mori K."/>
            <person name="Huang L."/>
            <person name="Sciavilla P."/>
            <person name="Sandri C."/>
            <person name="Spiezio C."/>
            <person name="Vitali F."/>
            <person name="Cavalieri D."/>
            <person name="Perpetuini G."/>
            <person name="Tofalo R."/>
            <person name="Bonetti A."/>
            <person name="Arita M."/>
            <person name="Mattarelli P."/>
        </authorList>
    </citation>
    <scope>NUCLEOTIDE SEQUENCE [LARGE SCALE GENOMIC DNA]</scope>
    <source>
        <strain evidence="11 14">RST16</strain>
        <strain evidence="12 13">RST8</strain>
    </source>
</reference>
<dbReference type="CDD" id="cd00383">
    <property type="entry name" value="trans_reg_C"/>
    <property type="match status" value="1"/>
</dbReference>
<dbReference type="PANTHER" id="PTHR48111:SF22">
    <property type="entry name" value="REGULATOR OF RPOS"/>
    <property type="match status" value="1"/>
</dbReference>
<comment type="caution">
    <text evidence="12">The sequence shown here is derived from an EMBL/GenBank/DDBJ whole genome shotgun (WGS) entry which is preliminary data.</text>
</comment>
<dbReference type="SMART" id="SM00862">
    <property type="entry name" value="Trans_reg_C"/>
    <property type="match status" value="1"/>
</dbReference>
<dbReference type="GO" id="GO:0032993">
    <property type="term" value="C:protein-DNA complex"/>
    <property type="evidence" value="ECO:0007669"/>
    <property type="project" value="TreeGrafter"/>
</dbReference>
<dbReference type="EMBL" id="RZOA01000021">
    <property type="protein sequence ID" value="KAA8822158.1"/>
    <property type="molecule type" value="Genomic_DNA"/>
</dbReference>
<evidence type="ECO:0000256" key="6">
    <source>
        <dbReference type="ARBA" id="ARBA00023163"/>
    </source>
</evidence>
<dbReference type="InterPro" id="IPR001867">
    <property type="entry name" value="OmpR/PhoB-type_DNA-bd"/>
</dbReference>
<evidence type="ECO:0000256" key="5">
    <source>
        <dbReference type="ARBA" id="ARBA00023125"/>
    </source>
</evidence>
<dbReference type="RefSeq" id="WP_150354685.1">
    <property type="nucleotide sequence ID" value="NZ_RZNZ01000012.1"/>
</dbReference>
<feature type="domain" description="Response regulatory" evidence="9">
    <location>
        <begin position="14"/>
        <end position="127"/>
    </location>
</feature>
<dbReference type="Proteomes" id="UP000345527">
    <property type="component" value="Unassembled WGS sequence"/>
</dbReference>
<comment type="subcellular location">
    <subcellularLocation>
        <location evidence="1">Cytoplasm</location>
    </subcellularLocation>
</comment>
<keyword evidence="6" id="KW-0804">Transcription</keyword>
<dbReference type="AlphaFoldDB" id="A0A5J5DZ35"/>
<evidence type="ECO:0000256" key="1">
    <source>
        <dbReference type="ARBA" id="ARBA00004496"/>
    </source>
</evidence>
<dbReference type="Gene3D" id="1.10.10.10">
    <property type="entry name" value="Winged helix-like DNA-binding domain superfamily/Winged helix DNA-binding domain"/>
    <property type="match status" value="1"/>
</dbReference>
<feature type="domain" description="OmpR/PhoB-type" evidence="10">
    <location>
        <begin position="134"/>
        <end position="227"/>
    </location>
</feature>
<dbReference type="PROSITE" id="PS50110">
    <property type="entry name" value="RESPONSE_REGULATORY"/>
    <property type="match status" value="1"/>
</dbReference>
<organism evidence="12 13">
    <name type="scientific">Bifidobacterium vespertilionis</name>
    <dbReference type="NCBI Taxonomy" id="2562524"/>
    <lineage>
        <taxon>Bacteria</taxon>
        <taxon>Bacillati</taxon>
        <taxon>Actinomycetota</taxon>
        <taxon>Actinomycetes</taxon>
        <taxon>Bifidobacteriales</taxon>
        <taxon>Bifidobacteriaceae</taxon>
        <taxon>Bifidobacterium</taxon>
    </lineage>
</organism>
<dbReference type="GO" id="GO:0005829">
    <property type="term" value="C:cytosol"/>
    <property type="evidence" value="ECO:0007669"/>
    <property type="project" value="TreeGrafter"/>
</dbReference>
<evidence type="ECO:0000256" key="2">
    <source>
        <dbReference type="ARBA" id="ARBA00022553"/>
    </source>
</evidence>
<dbReference type="PANTHER" id="PTHR48111">
    <property type="entry name" value="REGULATOR OF RPOS"/>
    <property type="match status" value="1"/>
</dbReference>
<evidence type="ECO:0000259" key="10">
    <source>
        <dbReference type="PROSITE" id="PS51755"/>
    </source>
</evidence>
<dbReference type="SUPFAM" id="SSF52172">
    <property type="entry name" value="CheY-like"/>
    <property type="match status" value="1"/>
</dbReference>
<dbReference type="GO" id="GO:0006355">
    <property type="term" value="P:regulation of DNA-templated transcription"/>
    <property type="evidence" value="ECO:0007669"/>
    <property type="project" value="InterPro"/>
</dbReference>
<dbReference type="InterPro" id="IPR039420">
    <property type="entry name" value="WalR-like"/>
</dbReference>
<evidence type="ECO:0000313" key="11">
    <source>
        <dbReference type="EMBL" id="KAA8819040.1"/>
    </source>
</evidence>
<keyword evidence="3" id="KW-0902">Two-component regulatory system</keyword>
<name>A0A5J5DZ35_9BIFI</name>
<dbReference type="SMART" id="SM00448">
    <property type="entry name" value="REC"/>
    <property type="match status" value="1"/>
</dbReference>
<dbReference type="EMBL" id="RZNZ01000012">
    <property type="protein sequence ID" value="KAA8819040.1"/>
    <property type="molecule type" value="Genomic_DNA"/>
</dbReference>
<keyword evidence="4" id="KW-0805">Transcription regulation</keyword>
<dbReference type="Proteomes" id="UP000374630">
    <property type="component" value="Unassembled WGS sequence"/>
</dbReference>
<evidence type="ECO:0000313" key="14">
    <source>
        <dbReference type="Proteomes" id="UP000374630"/>
    </source>
</evidence>
<evidence type="ECO:0000256" key="3">
    <source>
        <dbReference type="ARBA" id="ARBA00023012"/>
    </source>
</evidence>
<evidence type="ECO:0000313" key="12">
    <source>
        <dbReference type="EMBL" id="KAA8822158.1"/>
    </source>
</evidence>
<dbReference type="Pfam" id="PF00486">
    <property type="entry name" value="Trans_reg_C"/>
    <property type="match status" value="1"/>
</dbReference>
<evidence type="ECO:0000256" key="4">
    <source>
        <dbReference type="ARBA" id="ARBA00023015"/>
    </source>
</evidence>
<keyword evidence="2 7" id="KW-0597">Phosphoprotein</keyword>